<feature type="compositionally biased region" description="Low complexity" evidence="1">
    <location>
        <begin position="134"/>
        <end position="151"/>
    </location>
</feature>
<evidence type="ECO:0000313" key="4">
    <source>
        <dbReference type="Proteomes" id="UP001218218"/>
    </source>
</evidence>
<dbReference type="InterPro" id="IPR009027">
    <property type="entry name" value="Ribosomal_bL9/RNase_H1_N"/>
</dbReference>
<feature type="domain" description="Ribonuclease H1 N-terminal" evidence="2">
    <location>
        <begin position="47"/>
        <end position="85"/>
    </location>
</feature>
<feature type="region of interest" description="Disordered" evidence="1">
    <location>
        <begin position="118"/>
        <end position="156"/>
    </location>
</feature>
<gene>
    <name evidence="3" type="ORF">DFH08DRAFT_979371</name>
</gene>
<keyword evidence="4" id="KW-1185">Reference proteome</keyword>
<dbReference type="InterPro" id="IPR011320">
    <property type="entry name" value="RNase_H1_N"/>
</dbReference>
<protein>
    <recommendedName>
        <fullName evidence="2">Ribonuclease H1 N-terminal domain-containing protein</fullName>
    </recommendedName>
</protein>
<dbReference type="SUPFAM" id="SSF55658">
    <property type="entry name" value="L9 N-domain-like"/>
    <property type="match status" value="1"/>
</dbReference>
<proteinExistence type="predicted"/>
<accession>A0AAD6YWV1</accession>
<dbReference type="Pfam" id="PF01693">
    <property type="entry name" value="Cauli_VI"/>
    <property type="match status" value="1"/>
</dbReference>
<evidence type="ECO:0000259" key="2">
    <source>
        <dbReference type="Pfam" id="PF01693"/>
    </source>
</evidence>
<dbReference type="Gene3D" id="3.40.970.10">
    <property type="entry name" value="Ribonuclease H1, N-terminal domain"/>
    <property type="match status" value="1"/>
</dbReference>
<name>A0AAD6YWV1_9AGAR</name>
<dbReference type="EMBL" id="JARIHO010000154">
    <property type="protein sequence ID" value="KAJ7300715.1"/>
    <property type="molecule type" value="Genomic_DNA"/>
</dbReference>
<sequence>MSTNLNADEVIMDVRPGGRDSRYYCLPPFCGNSNPPAGKLQRWKFAFYLVSQGRVVGVFDDWLETQASVSGYLNNSFRGYNSMEDCINAWQALCRLGMHPHKVDPQYATVATAGGMPARMPDSTPASTLSVYESTPTSTSPHKSTPASASPGKGLTLDLKRFYTPPRAPTLSPQNGASSLRADKHDHLNFAIRGGGIVSSSA</sequence>
<feature type="compositionally biased region" description="Polar residues" evidence="1">
    <location>
        <begin position="124"/>
        <end position="133"/>
    </location>
</feature>
<evidence type="ECO:0000256" key="1">
    <source>
        <dbReference type="SAM" id="MobiDB-lite"/>
    </source>
</evidence>
<organism evidence="3 4">
    <name type="scientific">Mycena albidolilacea</name>
    <dbReference type="NCBI Taxonomy" id="1033008"/>
    <lineage>
        <taxon>Eukaryota</taxon>
        <taxon>Fungi</taxon>
        <taxon>Dikarya</taxon>
        <taxon>Basidiomycota</taxon>
        <taxon>Agaricomycotina</taxon>
        <taxon>Agaricomycetes</taxon>
        <taxon>Agaricomycetidae</taxon>
        <taxon>Agaricales</taxon>
        <taxon>Marasmiineae</taxon>
        <taxon>Mycenaceae</taxon>
        <taxon>Mycena</taxon>
    </lineage>
</organism>
<dbReference type="AlphaFoldDB" id="A0AAD6YWV1"/>
<dbReference type="Proteomes" id="UP001218218">
    <property type="component" value="Unassembled WGS sequence"/>
</dbReference>
<evidence type="ECO:0000313" key="3">
    <source>
        <dbReference type="EMBL" id="KAJ7300715.1"/>
    </source>
</evidence>
<dbReference type="InterPro" id="IPR037056">
    <property type="entry name" value="RNase_H1_N_sf"/>
</dbReference>
<comment type="caution">
    <text evidence="3">The sequence shown here is derived from an EMBL/GenBank/DDBJ whole genome shotgun (WGS) entry which is preliminary data.</text>
</comment>
<reference evidence="3" key="1">
    <citation type="submission" date="2023-03" db="EMBL/GenBank/DDBJ databases">
        <title>Massive genome expansion in bonnet fungi (Mycena s.s.) driven by repeated elements and novel gene families across ecological guilds.</title>
        <authorList>
            <consortium name="Lawrence Berkeley National Laboratory"/>
            <person name="Harder C.B."/>
            <person name="Miyauchi S."/>
            <person name="Viragh M."/>
            <person name="Kuo A."/>
            <person name="Thoen E."/>
            <person name="Andreopoulos B."/>
            <person name="Lu D."/>
            <person name="Skrede I."/>
            <person name="Drula E."/>
            <person name="Henrissat B."/>
            <person name="Morin E."/>
            <person name="Kohler A."/>
            <person name="Barry K."/>
            <person name="LaButti K."/>
            <person name="Morin E."/>
            <person name="Salamov A."/>
            <person name="Lipzen A."/>
            <person name="Mereny Z."/>
            <person name="Hegedus B."/>
            <person name="Baldrian P."/>
            <person name="Stursova M."/>
            <person name="Weitz H."/>
            <person name="Taylor A."/>
            <person name="Grigoriev I.V."/>
            <person name="Nagy L.G."/>
            <person name="Martin F."/>
            <person name="Kauserud H."/>
        </authorList>
    </citation>
    <scope>NUCLEOTIDE SEQUENCE</scope>
    <source>
        <strain evidence="3">CBHHK002</strain>
    </source>
</reference>